<evidence type="ECO:0000313" key="2">
    <source>
        <dbReference type="Proteomes" id="UP000789572"/>
    </source>
</evidence>
<protein>
    <submittedName>
        <fullName evidence="1">6965_t:CDS:1</fullName>
    </submittedName>
</protein>
<proteinExistence type="predicted"/>
<comment type="caution">
    <text evidence="1">The sequence shown here is derived from an EMBL/GenBank/DDBJ whole genome shotgun (WGS) entry which is preliminary data.</text>
</comment>
<accession>A0A9N9DHP1</accession>
<name>A0A9N9DHP1_9GLOM</name>
<keyword evidence="2" id="KW-1185">Reference proteome</keyword>
<dbReference type="EMBL" id="CAJVPJ010003201">
    <property type="protein sequence ID" value="CAG8636669.1"/>
    <property type="molecule type" value="Genomic_DNA"/>
</dbReference>
<dbReference type="AlphaFoldDB" id="A0A9N9DHP1"/>
<organism evidence="1 2">
    <name type="scientific">Paraglomus occultum</name>
    <dbReference type="NCBI Taxonomy" id="144539"/>
    <lineage>
        <taxon>Eukaryota</taxon>
        <taxon>Fungi</taxon>
        <taxon>Fungi incertae sedis</taxon>
        <taxon>Mucoromycota</taxon>
        <taxon>Glomeromycotina</taxon>
        <taxon>Glomeromycetes</taxon>
        <taxon>Paraglomerales</taxon>
        <taxon>Paraglomeraceae</taxon>
        <taxon>Paraglomus</taxon>
    </lineage>
</organism>
<sequence>TALAELTPERILTGNRQHVPTAKAAKQLRYSVNPSKDYSIAERFIEAIQQINEKEKAEFIKRNGHDAVQDRQLTGHIQAPLQLDPLAVNIYNEASLRYYHHLAHNNPVDGVAPPVLAAEFVTTDLSAEFLVTALHYFRRKEYDLFRSNVVPYLIQCDCARGILRAVLTEYNDESLDEYLQRLMMDAMSNKESDPTKVIIAWCYGHCT</sequence>
<dbReference type="Proteomes" id="UP000789572">
    <property type="component" value="Unassembled WGS sequence"/>
</dbReference>
<feature type="non-terminal residue" evidence="1">
    <location>
        <position position="207"/>
    </location>
</feature>
<dbReference type="OrthoDB" id="2422598at2759"/>
<reference evidence="1" key="1">
    <citation type="submission" date="2021-06" db="EMBL/GenBank/DDBJ databases">
        <authorList>
            <person name="Kallberg Y."/>
            <person name="Tangrot J."/>
            <person name="Rosling A."/>
        </authorList>
    </citation>
    <scope>NUCLEOTIDE SEQUENCE</scope>
    <source>
        <strain evidence="1">IA702</strain>
    </source>
</reference>
<feature type="non-terminal residue" evidence="1">
    <location>
        <position position="1"/>
    </location>
</feature>
<gene>
    <name evidence="1" type="ORF">POCULU_LOCUS9195</name>
</gene>
<evidence type="ECO:0000313" key="1">
    <source>
        <dbReference type="EMBL" id="CAG8636669.1"/>
    </source>
</evidence>